<dbReference type="SUPFAM" id="SSF53850">
    <property type="entry name" value="Periplasmic binding protein-like II"/>
    <property type="match status" value="1"/>
</dbReference>
<dbReference type="PIRSF" id="PIRSF004846">
    <property type="entry name" value="ModA"/>
    <property type="match status" value="1"/>
</dbReference>
<dbReference type="RefSeq" id="WP_090040954.1">
    <property type="nucleotide sequence ID" value="NZ_FOKI01000013.1"/>
</dbReference>
<keyword evidence="4" id="KW-1003">Cell membrane</keyword>
<dbReference type="PANTHER" id="PTHR30632">
    <property type="entry name" value="MOLYBDATE-BINDING PERIPLASMIC PROTEIN"/>
    <property type="match status" value="1"/>
</dbReference>
<evidence type="ECO:0000256" key="11">
    <source>
        <dbReference type="ARBA" id="ARBA00073171"/>
    </source>
</evidence>
<dbReference type="GO" id="GO:0005886">
    <property type="term" value="C:plasma membrane"/>
    <property type="evidence" value="ECO:0007669"/>
    <property type="project" value="UniProtKB-SubCell"/>
</dbReference>
<dbReference type="PANTHER" id="PTHR30632:SF0">
    <property type="entry name" value="SULFATE-BINDING PROTEIN"/>
    <property type="match status" value="1"/>
</dbReference>
<dbReference type="Gene3D" id="3.40.190.10">
    <property type="entry name" value="Periplasmic binding protein-like II"/>
    <property type="match status" value="2"/>
</dbReference>
<reference evidence="14 15" key="1">
    <citation type="submission" date="2016-10" db="EMBL/GenBank/DDBJ databases">
        <authorList>
            <person name="de Groot N.N."/>
        </authorList>
    </citation>
    <scope>NUCLEOTIDE SEQUENCE [LARGE SCALE GENOMIC DNA]</scope>
    <source>
        <strain evidence="14 15">DSM 12271</strain>
    </source>
</reference>
<dbReference type="InterPro" id="IPR050682">
    <property type="entry name" value="ModA/WtpA"/>
</dbReference>
<keyword evidence="7" id="KW-0472">Membrane</keyword>
<evidence type="ECO:0000313" key="14">
    <source>
        <dbReference type="EMBL" id="SFB12146.1"/>
    </source>
</evidence>
<organism evidence="14 15">
    <name type="scientific">Clostridium frigidicarnis</name>
    <dbReference type="NCBI Taxonomy" id="84698"/>
    <lineage>
        <taxon>Bacteria</taxon>
        <taxon>Bacillati</taxon>
        <taxon>Bacillota</taxon>
        <taxon>Clostridia</taxon>
        <taxon>Eubacteriales</taxon>
        <taxon>Clostridiaceae</taxon>
        <taxon>Clostridium</taxon>
    </lineage>
</organism>
<keyword evidence="13" id="KW-0500">Molybdenum</keyword>
<comment type="subcellular location">
    <subcellularLocation>
        <location evidence="1">Cell membrane</location>
    </subcellularLocation>
</comment>
<dbReference type="OrthoDB" id="9785015at2"/>
<evidence type="ECO:0000256" key="6">
    <source>
        <dbReference type="ARBA" id="ARBA00022729"/>
    </source>
</evidence>
<dbReference type="GO" id="GO:0046872">
    <property type="term" value="F:metal ion binding"/>
    <property type="evidence" value="ECO:0007669"/>
    <property type="project" value="UniProtKB-KW"/>
</dbReference>
<evidence type="ECO:0000256" key="3">
    <source>
        <dbReference type="ARBA" id="ARBA00022448"/>
    </source>
</evidence>
<keyword evidence="6" id="KW-0732">Signal</keyword>
<dbReference type="NCBIfam" id="TIGR01256">
    <property type="entry name" value="modA"/>
    <property type="match status" value="1"/>
</dbReference>
<keyword evidence="15" id="KW-1185">Reference proteome</keyword>
<keyword evidence="8" id="KW-0826">Tungsten</keyword>
<evidence type="ECO:0000256" key="13">
    <source>
        <dbReference type="PIRSR" id="PIRSR004846-1"/>
    </source>
</evidence>
<comment type="subunit">
    <text evidence="10">The complex is composed of two ATP-binding proteins (ModC), two transmembrane proteins (ModB) and a solute-binding protein (ModA).</text>
</comment>
<dbReference type="AlphaFoldDB" id="A0A1I0YHC8"/>
<evidence type="ECO:0000256" key="1">
    <source>
        <dbReference type="ARBA" id="ARBA00004236"/>
    </source>
</evidence>
<protein>
    <recommendedName>
        <fullName evidence="11">Molybdate-binding protein ModA</fullName>
    </recommendedName>
    <alternativeName>
        <fullName evidence="12">Molybdate/tungstate-binding protein ModA</fullName>
    </alternativeName>
</protein>
<keyword evidence="5 13" id="KW-0479">Metal-binding</keyword>
<dbReference type="Proteomes" id="UP000198619">
    <property type="component" value="Unassembled WGS sequence"/>
</dbReference>
<sequence>MLKKLIGLIMIGSLFLVGCGSTNDNNKSKKKEINMSVAASLKVPMEEIKKNFEEKNNITVNLNFGPSGTLQKQIEDDAPVDIFLSAGKENIHDLIKKGYIKEENSKDFLGNSLVLVKSNESKSKINSFKDLKFGNIKIAVAEKSAPLGLYTKEAFNNIGILKEVEPTIIYCKDAKATISYVEKGEVDFAIIYDNDSPNLKSSKVIEKIDDKLHSPIIYPLATIKNSKEKIEVKDFIEYLTSEECKNILKQNNFIVR</sequence>
<evidence type="ECO:0000256" key="10">
    <source>
        <dbReference type="ARBA" id="ARBA00062515"/>
    </source>
</evidence>
<evidence type="ECO:0000256" key="4">
    <source>
        <dbReference type="ARBA" id="ARBA00022475"/>
    </source>
</evidence>
<evidence type="ECO:0000256" key="5">
    <source>
        <dbReference type="ARBA" id="ARBA00022723"/>
    </source>
</evidence>
<dbReference type="Pfam" id="PF13531">
    <property type="entry name" value="SBP_bac_11"/>
    <property type="match status" value="1"/>
</dbReference>
<dbReference type="GO" id="GO:0015689">
    <property type="term" value="P:molybdate ion transport"/>
    <property type="evidence" value="ECO:0007669"/>
    <property type="project" value="InterPro"/>
</dbReference>
<evidence type="ECO:0000256" key="9">
    <source>
        <dbReference type="ARBA" id="ARBA00056002"/>
    </source>
</evidence>
<feature type="binding site" evidence="13">
    <location>
        <position position="67"/>
    </location>
    <ligand>
        <name>molybdate</name>
        <dbReference type="ChEBI" id="CHEBI:36264"/>
    </ligand>
</feature>
<gene>
    <name evidence="14" type="ORF">SAMN04488528_10137</name>
</gene>
<evidence type="ECO:0000256" key="8">
    <source>
        <dbReference type="ARBA" id="ARBA00023245"/>
    </source>
</evidence>
<dbReference type="STRING" id="84698.SAMN04488528_10137"/>
<dbReference type="InterPro" id="IPR005950">
    <property type="entry name" value="ModA"/>
</dbReference>
<evidence type="ECO:0000256" key="2">
    <source>
        <dbReference type="ARBA" id="ARBA00009175"/>
    </source>
</evidence>
<comment type="function">
    <text evidence="9">Involved in the transport of molybdenum into the cell. Part of the binding-protein-dependent transport system ModABCD.</text>
</comment>
<dbReference type="FunFam" id="3.40.190.10:FF:000030">
    <property type="entry name" value="Molybdate ABC transporter substrate-binding protein"/>
    <property type="match status" value="1"/>
</dbReference>
<evidence type="ECO:0000313" key="15">
    <source>
        <dbReference type="Proteomes" id="UP000198619"/>
    </source>
</evidence>
<name>A0A1I0YHC8_9CLOT</name>
<comment type="similarity">
    <text evidence="2">Belongs to the bacterial solute-binding protein ModA family.</text>
</comment>
<feature type="binding site" evidence="13">
    <location>
        <position position="192"/>
    </location>
    <ligand>
        <name>molybdate</name>
        <dbReference type="ChEBI" id="CHEBI:36264"/>
    </ligand>
</feature>
<feature type="binding site" evidence="13">
    <location>
        <position position="40"/>
    </location>
    <ligand>
        <name>molybdate</name>
        <dbReference type="ChEBI" id="CHEBI:36264"/>
    </ligand>
</feature>
<dbReference type="GO" id="GO:0030973">
    <property type="term" value="F:molybdate ion binding"/>
    <property type="evidence" value="ECO:0007669"/>
    <property type="project" value="TreeGrafter"/>
</dbReference>
<accession>A0A1I0YHC8</accession>
<evidence type="ECO:0000256" key="12">
    <source>
        <dbReference type="ARBA" id="ARBA00078141"/>
    </source>
</evidence>
<dbReference type="EMBL" id="FOKI01000013">
    <property type="protein sequence ID" value="SFB12146.1"/>
    <property type="molecule type" value="Genomic_DNA"/>
</dbReference>
<keyword evidence="3" id="KW-0813">Transport</keyword>
<dbReference type="PROSITE" id="PS51257">
    <property type="entry name" value="PROKAR_LIPOPROTEIN"/>
    <property type="match status" value="1"/>
</dbReference>
<proteinExistence type="inferred from homology"/>
<evidence type="ECO:0000256" key="7">
    <source>
        <dbReference type="ARBA" id="ARBA00023136"/>
    </source>
</evidence>